<accession>A0ABS9ECG6</accession>
<name>A0ABS9ECG6_9FLAO</name>
<proteinExistence type="predicted"/>
<keyword evidence="2" id="KW-1185">Reference proteome</keyword>
<comment type="caution">
    <text evidence="1">The sequence shown here is derived from an EMBL/GenBank/DDBJ whole genome shotgun (WGS) entry which is preliminary data.</text>
</comment>
<organism evidence="1 2">
    <name type="scientific">Gillisia lutea</name>
    <dbReference type="NCBI Taxonomy" id="2909668"/>
    <lineage>
        <taxon>Bacteria</taxon>
        <taxon>Pseudomonadati</taxon>
        <taxon>Bacteroidota</taxon>
        <taxon>Flavobacteriia</taxon>
        <taxon>Flavobacteriales</taxon>
        <taxon>Flavobacteriaceae</taxon>
        <taxon>Gillisia</taxon>
    </lineage>
</organism>
<protein>
    <submittedName>
        <fullName evidence="1">Uncharacterized protein</fullName>
    </submittedName>
</protein>
<evidence type="ECO:0000313" key="1">
    <source>
        <dbReference type="EMBL" id="MCF4100571.1"/>
    </source>
</evidence>
<gene>
    <name evidence="1" type="ORF">L1I30_02720</name>
</gene>
<reference evidence="1" key="1">
    <citation type="submission" date="2022-01" db="EMBL/GenBank/DDBJ databases">
        <title>Gillisia lutea sp. nov., isolated from marine plastic residues from the Malvarosa beach (Valencia, Spain).</title>
        <authorList>
            <person name="Vidal-Verdu A."/>
            <person name="Molina-Menor E."/>
            <person name="Satari L."/>
            <person name="Pascual J."/>
            <person name="Pereto J."/>
            <person name="Porcar M."/>
        </authorList>
    </citation>
    <scope>NUCLEOTIDE SEQUENCE</scope>
    <source>
        <strain evidence="1">M10.2A</strain>
    </source>
</reference>
<evidence type="ECO:0000313" key="2">
    <source>
        <dbReference type="Proteomes" id="UP001179363"/>
    </source>
</evidence>
<dbReference type="Proteomes" id="UP001179363">
    <property type="component" value="Unassembled WGS sequence"/>
</dbReference>
<sequence>MDDVQVIYHNNFGIAFRWKESVQRKNMGRIQLVFRDMGFYLLEDEVKDFSRNISAAKPKKACSKCKNPGECRSILLKSPLQKMDFVVSETELGEIADLIEGTLFHLELDSYLKDISKN</sequence>
<dbReference type="EMBL" id="JAKGTH010000006">
    <property type="protein sequence ID" value="MCF4100571.1"/>
    <property type="molecule type" value="Genomic_DNA"/>
</dbReference>
<dbReference type="RefSeq" id="WP_236132711.1">
    <property type="nucleotide sequence ID" value="NZ_JAKGTH010000006.1"/>
</dbReference>